<protein>
    <submittedName>
        <fullName evidence="2">Uncharacterized protein</fullName>
    </submittedName>
</protein>
<sequence>MTLCQPLWHANCRPASKAAILAVPNFVQDGVCCARPPSTRPRLLWMIRPIATACKIETTNHVEFCVTRQWSLLALINVDWFSKVGDLSGRYFEIISMQHRGMMNRDSYQQ</sequence>
<name>A0ABR2AXA9_9ROSI</name>
<dbReference type="Proteomes" id="UP001472677">
    <property type="component" value="Unassembled WGS sequence"/>
</dbReference>
<dbReference type="EMBL" id="JBBPBM010000245">
    <property type="protein sequence ID" value="KAK8498866.1"/>
    <property type="molecule type" value="Genomic_DNA"/>
</dbReference>
<gene>
    <name evidence="2" type="ORF">V6N12_000269</name>
    <name evidence="1" type="ORF">V6N12_016897</name>
</gene>
<evidence type="ECO:0000313" key="3">
    <source>
        <dbReference type="Proteomes" id="UP001472677"/>
    </source>
</evidence>
<reference evidence="2 3" key="1">
    <citation type="journal article" date="2024" name="G3 (Bethesda)">
        <title>Genome assembly of Hibiscus sabdariffa L. provides insights into metabolisms of medicinal natural products.</title>
        <authorList>
            <person name="Kim T."/>
        </authorList>
    </citation>
    <scope>NUCLEOTIDE SEQUENCE [LARGE SCALE GENOMIC DNA]</scope>
    <source>
        <strain evidence="2">TK-2024</strain>
        <tissue evidence="2">Old leaves</tissue>
    </source>
</reference>
<evidence type="ECO:0000313" key="2">
    <source>
        <dbReference type="EMBL" id="KAK8498866.1"/>
    </source>
</evidence>
<accession>A0ABR2AXA9</accession>
<comment type="caution">
    <text evidence="2">The sequence shown here is derived from an EMBL/GenBank/DDBJ whole genome shotgun (WGS) entry which is preliminary data.</text>
</comment>
<proteinExistence type="predicted"/>
<evidence type="ECO:0000313" key="1">
    <source>
        <dbReference type="EMBL" id="KAK8496684.1"/>
    </source>
</evidence>
<organism evidence="2 3">
    <name type="scientific">Hibiscus sabdariffa</name>
    <name type="common">roselle</name>
    <dbReference type="NCBI Taxonomy" id="183260"/>
    <lineage>
        <taxon>Eukaryota</taxon>
        <taxon>Viridiplantae</taxon>
        <taxon>Streptophyta</taxon>
        <taxon>Embryophyta</taxon>
        <taxon>Tracheophyta</taxon>
        <taxon>Spermatophyta</taxon>
        <taxon>Magnoliopsida</taxon>
        <taxon>eudicotyledons</taxon>
        <taxon>Gunneridae</taxon>
        <taxon>Pentapetalae</taxon>
        <taxon>rosids</taxon>
        <taxon>malvids</taxon>
        <taxon>Malvales</taxon>
        <taxon>Malvaceae</taxon>
        <taxon>Malvoideae</taxon>
        <taxon>Hibiscus</taxon>
    </lineage>
</organism>
<keyword evidence="3" id="KW-1185">Reference proteome</keyword>
<dbReference type="EMBL" id="JBBPBM010000354">
    <property type="protein sequence ID" value="KAK8496684.1"/>
    <property type="molecule type" value="Genomic_DNA"/>
</dbReference>